<dbReference type="AlphaFoldDB" id="F8P262"/>
<dbReference type="EMBL" id="GL945436">
    <property type="protein sequence ID" value="EGO23240.1"/>
    <property type="molecule type" value="Genomic_DNA"/>
</dbReference>
<gene>
    <name evidence="1" type="ORF">SERLADRAFT_439984</name>
</gene>
<dbReference type="PANTHER" id="PTHR38846">
    <property type="entry name" value="C3H1-TYPE DOMAIN-CONTAINING PROTEIN"/>
    <property type="match status" value="1"/>
</dbReference>
<dbReference type="KEGG" id="sla:SERLADRAFT_439984"/>
<sequence>MASQAPLDIFFAAYVAFEYDASSPAIYEFNRMCQFFKWQKKGDDRNLAYMRFKDALTGQFNSTYGTDVHDYNSWKRLAEVLRISPVPDTISGCRKEIKKVFVNITDLVDTARTDKDVVLFSSEHELSRYTKKSKKFFPRNEAKAGGILKFLLRQIMRPGSRGKGR</sequence>
<dbReference type="PANTHER" id="PTHR38846:SF1">
    <property type="entry name" value="C3H1-TYPE DOMAIN-CONTAINING PROTEIN"/>
    <property type="match status" value="1"/>
</dbReference>
<evidence type="ECO:0000313" key="1">
    <source>
        <dbReference type="EMBL" id="EGO23240.1"/>
    </source>
</evidence>
<name>F8P262_SERL9</name>
<dbReference type="Proteomes" id="UP000008064">
    <property type="component" value="Unassembled WGS sequence"/>
</dbReference>
<protein>
    <submittedName>
        <fullName evidence="1">Uncharacterized protein</fullName>
    </submittedName>
</protein>
<dbReference type="OrthoDB" id="6105938at2759"/>
<organism>
    <name type="scientific">Serpula lacrymans var. lacrymans (strain S7.9)</name>
    <name type="common">Dry rot fungus</name>
    <dbReference type="NCBI Taxonomy" id="578457"/>
    <lineage>
        <taxon>Eukaryota</taxon>
        <taxon>Fungi</taxon>
        <taxon>Dikarya</taxon>
        <taxon>Basidiomycota</taxon>
        <taxon>Agaricomycotina</taxon>
        <taxon>Agaricomycetes</taxon>
        <taxon>Agaricomycetidae</taxon>
        <taxon>Boletales</taxon>
        <taxon>Coniophorineae</taxon>
        <taxon>Serpulaceae</taxon>
        <taxon>Serpula</taxon>
    </lineage>
</organism>
<dbReference type="GeneID" id="18815290"/>
<reference evidence="1" key="1">
    <citation type="submission" date="2011-04" db="EMBL/GenBank/DDBJ databases">
        <title>Evolution of plant cell wall degrading machinery underlies the functional diversity of forest fungi.</title>
        <authorList>
            <consortium name="US DOE Joint Genome Institute (JGI-PGF)"/>
            <person name="Eastwood D.C."/>
            <person name="Floudas D."/>
            <person name="Binder M."/>
            <person name="Majcherczyk A."/>
            <person name="Schneider P."/>
            <person name="Aerts A."/>
            <person name="Asiegbu F.O."/>
            <person name="Baker S.E."/>
            <person name="Barry K."/>
            <person name="Bendiksby M."/>
            <person name="Blumentritt M."/>
            <person name="Coutinho P.M."/>
            <person name="Cullen D."/>
            <person name="Cullen D."/>
            <person name="Gathman A."/>
            <person name="Goodell B."/>
            <person name="Henrissat B."/>
            <person name="Ihrmark K."/>
            <person name="Kauserud H."/>
            <person name="Kohler A."/>
            <person name="LaButti K."/>
            <person name="Lapidus A."/>
            <person name="Lavin J.L."/>
            <person name="Lee Y.-H."/>
            <person name="Lindquist E."/>
            <person name="Lilly W."/>
            <person name="Lucas S."/>
            <person name="Morin E."/>
            <person name="Murat C."/>
            <person name="Oguiza J.A."/>
            <person name="Park J."/>
            <person name="Pisabarro A.G."/>
            <person name="Riley R."/>
            <person name="Rosling A."/>
            <person name="Salamov A."/>
            <person name="Schmidt O."/>
            <person name="Schmutz J."/>
            <person name="Skrede I."/>
            <person name="Stenlid J."/>
            <person name="Wiebenga A."/>
            <person name="Xie X."/>
            <person name="Kues U."/>
            <person name="Hibbett D.S."/>
            <person name="Hoffmeister D."/>
            <person name="Hogberg N."/>
            <person name="Martin F."/>
            <person name="Grigoriev I.V."/>
            <person name="Watkinson S.C."/>
        </authorList>
    </citation>
    <scope>NUCLEOTIDE SEQUENCE</scope>
    <source>
        <strain evidence="1">S7.9</strain>
    </source>
</reference>
<dbReference type="HOGENOM" id="CLU_053382_2_2_1"/>
<proteinExistence type="predicted"/>
<accession>F8P262</accession>
<dbReference type="RefSeq" id="XP_007320480.1">
    <property type="nucleotide sequence ID" value="XM_007320418.1"/>
</dbReference>